<comment type="similarity">
    <text evidence="2 14 15">Belongs to the TonB-dependent receptor family.</text>
</comment>
<evidence type="ECO:0000256" key="8">
    <source>
        <dbReference type="ARBA" id="ARBA00023004"/>
    </source>
</evidence>
<dbReference type="InterPro" id="IPR012910">
    <property type="entry name" value="Plug_dom"/>
</dbReference>
<keyword evidence="4 14" id="KW-1134">Transmembrane beta strand</keyword>
<comment type="caution">
    <text evidence="19">The sequence shown here is derived from an EMBL/GenBank/DDBJ whole genome shotgun (WGS) entry which is preliminary data.</text>
</comment>
<evidence type="ECO:0000256" key="2">
    <source>
        <dbReference type="ARBA" id="ARBA00009810"/>
    </source>
</evidence>
<dbReference type="GO" id="GO:0015891">
    <property type="term" value="P:siderophore transport"/>
    <property type="evidence" value="ECO:0007669"/>
    <property type="project" value="InterPro"/>
</dbReference>
<dbReference type="Pfam" id="PF00593">
    <property type="entry name" value="TonB_dep_Rec_b-barrel"/>
    <property type="match status" value="1"/>
</dbReference>
<keyword evidence="12 19" id="KW-0675">Receptor</keyword>
<dbReference type="PROSITE" id="PS52016">
    <property type="entry name" value="TONB_DEPENDENT_REC_3"/>
    <property type="match status" value="1"/>
</dbReference>
<dbReference type="PANTHER" id="PTHR32552:SF68">
    <property type="entry name" value="FERRICHROME OUTER MEMBRANE TRANSPORTER_PHAGE RECEPTOR"/>
    <property type="match status" value="1"/>
</dbReference>
<feature type="signal peptide" evidence="16">
    <location>
        <begin position="1"/>
        <end position="33"/>
    </location>
</feature>
<evidence type="ECO:0000259" key="18">
    <source>
        <dbReference type="Pfam" id="PF07715"/>
    </source>
</evidence>
<feature type="domain" description="TonB-dependent receptor-like beta-barrel" evidence="17">
    <location>
        <begin position="243"/>
        <end position="686"/>
    </location>
</feature>
<keyword evidence="9" id="KW-0406">Ion transport</keyword>
<evidence type="ECO:0000256" key="9">
    <source>
        <dbReference type="ARBA" id="ARBA00023065"/>
    </source>
</evidence>
<evidence type="ECO:0000256" key="7">
    <source>
        <dbReference type="ARBA" id="ARBA00022729"/>
    </source>
</evidence>
<evidence type="ECO:0000259" key="17">
    <source>
        <dbReference type="Pfam" id="PF00593"/>
    </source>
</evidence>
<dbReference type="PANTHER" id="PTHR32552">
    <property type="entry name" value="FERRICHROME IRON RECEPTOR-RELATED"/>
    <property type="match status" value="1"/>
</dbReference>
<keyword evidence="10 15" id="KW-0798">TonB box</keyword>
<dbReference type="InterPro" id="IPR010105">
    <property type="entry name" value="TonB_sidphr_rcpt"/>
</dbReference>
<keyword evidence="11 14" id="KW-0472">Membrane</keyword>
<accession>A0A840HUR4</accession>
<proteinExistence type="inferred from homology"/>
<keyword evidence="3 14" id="KW-0813">Transport</keyword>
<name>A0A840HUR4_9SPHN</name>
<evidence type="ECO:0000256" key="16">
    <source>
        <dbReference type="SAM" id="SignalP"/>
    </source>
</evidence>
<dbReference type="RefSeq" id="WP_184475242.1">
    <property type="nucleotide sequence ID" value="NZ_JACHOV010000006.1"/>
</dbReference>
<comment type="subcellular location">
    <subcellularLocation>
        <location evidence="1 14">Cell outer membrane</location>
        <topology evidence="1 14">Multi-pass membrane protein</topology>
    </subcellularLocation>
</comment>
<dbReference type="InterPro" id="IPR039426">
    <property type="entry name" value="TonB-dep_rcpt-like"/>
</dbReference>
<dbReference type="EMBL" id="JACHOV010000006">
    <property type="protein sequence ID" value="MBB4641421.1"/>
    <property type="molecule type" value="Genomic_DNA"/>
</dbReference>
<evidence type="ECO:0000256" key="5">
    <source>
        <dbReference type="ARBA" id="ARBA00022496"/>
    </source>
</evidence>
<dbReference type="InterPro" id="IPR036942">
    <property type="entry name" value="Beta-barrel_TonB_sf"/>
</dbReference>
<reference evidence="19 20" key="1">
    <citation type="submission" date="2020-08" db="EMBL/GenBank/DDBJ databases">
        <title>Genomic Encyclopedia of Type Strains, Phase IV (KMG-IV): sequencing the most valuable type-strain genomes for metagenomic binning, comparative biology and taxonomic classification.</title>
        <authorList>
            <person name="Goeker M."/>
        </authorList>
    </citation>
    <scope>NUCLEOTIDE SEQUENCE [LARGE SCALE GENOMIC DNA]</scope>
    <source>
        <strain evidence="19 20">DSM 7465</strain>
    </source>
</reference>
<dbReference type="NCBIfam" id="TIGR01783">
    <property type="entry name" value="TonB-siderophor"/>
    <property type="match status" value="1"/>
</dbReference>
<evidence type="ECO:0000313" key="20">
    <source>
        <dbReference type="Proteomes" id="UP000575068"/>
    </source>
</evidence>
<dbReference type="SUPFAM" id="SSF56935">
    <property type="entry name" value="Porins"/>
    <property type="match status" value="1"/>
</dbReference>
<evidence type="ECO:0000256" key="15">
    <source>
        <dbReference type="RuleBase" id="RU003357"/>
    </source>
</evidence>
<keyword evidence="7 16" id="KW-0732">Signal</keyword>
<dbReference type="GO" id="GO:0038023">
    <property type="term" value="F:signaling receptor activity"/>
    <property type="evidence" value="ECO:0007669"/>
    <property type="project" value="InterPro"/>
</dbReference>
<dbReference type="FunFam" id="2.170.130.10:FF:000001">
    <property type="entry name" value="Catecholate siderophore TonB-dependent receptor"/>
    <property type="match status" value="1"/>
</dbReference>
<protein>
    <submittedName>
        <fullName evidence="19">Catecholate siderophore receptor</fullName>
    </submittedName>
</protein>
<dbReference type="AlphaFoldDB" id="A0A840HUR4"/>
<dbReference type="CDD" id="cd01347">
    <property type="entry name" value="ligand_gated_channel"/>
    <property type="match status" value="1"/>
</dbReference>
<keyword evidence="6 14" id="KW-0812">Transmembrane</keyword>
<dbReference type="GO" id="GO:0015344">
    <property type="term" value="F:siderophore uptake transmembrane transporter activity"/>
    <property type="evidence" value="ECO:0007669"/>
    <property type="project" value="TreeGrafter"/>
</dbReference>
<keyword evidence="8" id="KW-0408">Iron</keyword>
<feature type="domain" description="TonB-dependent receptor plug" evidence="18">
    <location>
        <begin position="74"/>
        <end position="169"/>
    </location>
</feature>
<organism evidence="19 20">
    <name type="scientific">Rhizorhapis suberifaciens</name>
    <name type="common">corky root of lettuce</name>
    <dbReference type="NCBI Taxonomy" id="13656"/>
    <lineage>
        <taxon>Bacteria</taxon>
        <taxon>Pseudomonadati</taxon>
        <taxon>Pseudomonadota</taxon>
        <taxon>Alphaproteobacteria</taxon>
        <taxon>Sphingomonadales</taxon>
        <taxon>Sphingomonadaceae</taxon>
        <taxon>Rhizorhapis</taxon>
    </lineage>
</organism>
<dbReference type="Pfam" id="PF07715">
    <property type="entry name" value="Plug"/>
    <property type="match status" value="1"/>
</dbReference>
<evidence type="ECO:0000256" key="11">
    <source>
        <dbReference type="ARBA" id="ARBA00023136"/>
    </source>
</evidence>
<dbReference type="InterPro" id="IPR037066">
    <property type="entry name" value="Plug_dom_sf"/>
</dbReference>
<evidence type="ECO:0000256" key="4">
    <source>
        <dbReference type="ARBA" id="ARBA00022452"/>
    </source>
</evidence>
<dbReference type="Gene3D" id="2.170.130.10">
    <property type="entry name" value="TonB-dependent receptor, plug domain"/>
    <property type="match status" value="1"/>
</dbReference>
<dbReference type="InterPro" id="IPR000531">
    <property type="entry name" value="Beta-barrel_TonB"/>
</dbReference>
<evidence type="ECO:0000256" key="1">
    <source>
        <dbReference type="ARBA" id="ARBA00004571"/>
    </source>
</evidence>
<gene>
    <name evidence="19" type="ORF">HNQ99_001730</name>
</gene>
<evidence type="ECO:0000256" key="3">
    <source>
        <dbReference type="ARBA" id="ARBA00022448"/>
    </source>
</evidence>
<evidence type="ECO:0000256" key="6">
    <source>
        <dbReference type="ARBA" id="ARBA00022692"/>
    </source>
</evidence>
<keyword evidence="5" id="KW-0410">Iron transport</keyword>
<keyword evidence="13 14" id="KW-0998">Cell outer membrane</keyword>
<sequence>MLATSMNTCVVRKYGTVSILTLLAVMASSPAIGAESADGEAAATGSGRDDIVVTATNPEYRTPDTTALKIDAPLRDIPQTIDVIPSQVMRDQRALSLQDAIKNVAGIGMATGDGQRDQFVIRGNIAYGDLFIDGVRDDALYFRDLSNIERIEILKGPASVLYGRGSSGGLINRVSKKPGTEGGEIVVSYGSWDDKRGEIDLGHVFAGNDVAVRLTGAIERSDSYRDQGFLKREAIAPSVLFAPSDRTRILLQADYLRDRRLTDNGIPAFQGRPVDVPASTYYGAANGKDVDFSQSEVWSTTATLDHEFSDTLKLHNAFRYYDYTLDRQNTIPNIVNEAARTVTLNRQSTDRTEHGWFNQLELSGQFSTGPLEHKLLLGFEAGRQSKFERRIDAAVRAPDGTLLAVDLFNPVLPVLPLEVSGNPSTHRTGVYKTIGFYAQDMISLGEQWKVLAGLRHDRFRQEVHQRIAGQPDLARTDNFWSPRVGLVWQPTPTQSYYASWNKSYQPSGETFALSTSSADIAPEKTINREIGAKFDLFDGKLSATVSAFNLKRSDIKATDPVLLRVVPVGVQRTRGIEASAQLELAQGWQAIASYAYLDARITKSPALDSGVPIQGNRPTLTPTHSASLWLMRNFGDRFGLGGGVNYVGDRQANLANTVVLPEYVTADAMAWARLGKFKAQVNIRNIFDRDYIVSAHGTVGNLNMPGAPRSVMLTLRYAID</sequence>
<dbReference type="Proteomes" id="UP000575068">
    <property type="component" value="Unassembled WGS sequence"/>
</dbReference>
<dbReference type="GO" id="GO:0009279">
    <property type="term" value="C:cell outer membrane"/>
    <property type="evidence" value="ECO:0007669"/>
    <property type="project" value="UniProtKB-SubCell"/>
</dbReference>
<feature type="chain" id="PRO_5032740574" evidence="16">
    <location>
        <begin position="34"/>
        <end position="720"/>
    </location>
</feature>
<evidence type="ECO:0000313" key="19">
    <source>
        <dbReference type="EMBL" id="MBB4641421.1"/>
    </source>
</evidence>
<evidence type="ECO:0000256" key="13">
    <source>
        <dbReference type="ARBA" id="ARBA00023237"/>
    </source>
</evidence>
<evidence type="ECO:0000256" key="10">
    <source>
        <dbReference type="ARBA" id="ARBA00023077"/>
    </source>
</evidence>
<dbReference type="Gene3D" id="2.40.170.20">
    <property type="entry name" value="TonB-dependent receptor, beta-barrel domain"/>
    <property type="match status" value="1"/>
</dbReference>
<evidence type="ECO:0000256" key="14">
    <source>
        <dbReference type="PROSITE-ProRule" id="PRU01360"/>
    </source>
</evidence>
<evidence type="ECO:0000256" key="12">
    <source>
        <dbReference type="ARBA" id="ARBA00023170"/>
    </source>
</evidence>
<keyword evidence="20" id="KW-1185">Reference proteome</keyword>